<dbReference type="EMBL" id="CAJMXA010001136">
    <property type="protein sequence ID" value="CAE6452260.1"/>
    <property type="molecule type" value="Genomic_DNA"/>
</dbReference>
<feature type="compositionally biased region" description="Basic and acidic residues" evidence="1">
    <location>
        <begin position="695"/>
        <end position="709"/>
    </location>
</feature>
<sequence length="738" mass="79587">MILSGDTTSLWRAGLGYVNTSCSGSRQTVLPLPLHPRPASSVQVSSNDDSSDDTELPYLCTEPAEIKGIAYTPLPVVDTFGPEIDSALLMAMLSGDDVAVETIEHSVSSRPTLYINTTPIVGSLVLSAPSPVDSGYGSRPDTPLVDTCEGYGSDESTWSPVDDTSSISDESSNTHMLFEGFSDAKYWNHVTDAKATSPASQGPVIPRIVLSDEEGRVVEATIDGQFGVFSRPEPSTVDQDADSPYGGLMSFAAPGDLEPASPVSCVSPVSKLRSSATGAVPDRAFVSLVRPRTAHSATTPVYHNRHRAPTFVLDCVGEEEEEEEEEQGDEDDEECARVGAGSILFMFEKQDGGCVKSEVECVMSVTEALKVGIPSEDIEYTVGCLTREECSAAEDSISYNATEPSSGDVQLAGSSALVSTVKNEFSTWSFEDEEDEECEECGLFLTEPDDNYRRLFGGPCELPSKPTIVFGLLKAVGRAPLVGDLNTAYHVTEQGRAFRTDSVPCSYDCEHGYWSTSGGLSSIVCPQDCPAHGGRGSCEVGAIFYRSDFPPSSTTELDYAPLDYQSLAAEIVGLAPFERKPAEEELDDGDLILHSGEKFRPTEVKNAPPKAGASYDEYMSRFMEDVDLSTSGSNDSLKNAPFGKLVGGTLKDMTVPEAVDHLKEGLEKTESAFRAALTAPFRFNSVADRLAQHLKSSDSKVHPPKERRASNAFRHHRKESSVSGIKTKWSNMLNKFTR</sequence>
<comment type="caution">
    <text evidence="2">The sequence shown here is derived from an EMBL/GenBank/DDBJ whole genome shotgun (WGS) entry which is preliminary data.</text>
</comment>
<dbReference type="AlphaFoldDB" id="A0A8H3BB16"/>
<reference evidence="2" key="1">
    <citation type="submission" date="2021-01" db="EMBL/GenBank/DDBJ databases">
        <authorList>
            <person name="Kaushik A."/>
        </authorList>
    </citation>
    <scope>NUCLEOTIDE SEQUENCE</scope>
    <source>
        <strain evidence="2">AG6-10EEA</strain>
    </source>
</reference>
<evidence type="ECO:0000313" key="3">
    <source>
        <dbReference type="Proteomes" id="UP000663853"/>
    </source>
</evidence>
<dbReference type="Proteomes" id="UP000663853">
    <property type="component" value="Unassembled WGS sequence"/>
</dbReference>
<protein>
    <submittedName>
        <fullName evidence="2">Uncharacterized protein</fullName>
    </submittedName>
</protein>
<proteinExistence type="predicted"/>
<feature type="region of interest" description="Disordered" evidence="1">
    <location>
        <begin position="694"/>
        <end position="722"/>
    </location>
</feature>
<organism evidence="2 3">
    <name type="scientific">Rhizoctonia solani</name>
    <dbReference type="NCBI Taxonomy" id="456999"/>
    <lineage>
        <taxon>Eukaryota</taxon>
        <taxon>Fungi</taxon>
        <taxon>Dikarya</taxon>
        <taxon>Basidiomycota</taxon>
        <taxon>Agaricomycotina</taxon>
        <taxon>Agaricomycetes</taxon>
        <taxon>Cantharellales</taxon>
        <taxon>Ceratobasidiaceae</taxon>
        <taxon>Rhizoctonia</taxon>
    </lineage>
</organism>
<name>A0A8H3BB16_9AGAM</name>
<feature type="region of interest" description="Disordered" evidence="1">
    <location>
        <begin position="29"/>
        <end position="54"/>
    </location>
</feature>
<gene>
    <name evidence="2" type="ORF">RDB_LOCUS51525</name>
</gene>
<accession>A0A8H3BB16</accession>
<evidence type="ECO:0000256" key="1">
    <source>
        <dbReference type="SAM" id="MobiDB-lite"/>
    </source>
</evidence>
<evidence type="ECO:0000313" key="2">
    <source>
        <dbReference type="EMBL" id="CAE6452260.1"/>
    </source>
</evidence>